<reference evidence="4 6" key="1">
    <citation type="journal article" date="2017" name="Nat. Microbiol.">
        <title>Natural product diversity associated with the nematode symbionts Photorhabdus and Xenorhabdus.</title>
        <authorList>
            <person name="Tobias N.J."/>
            <person name="Wolff H."/>
            <person name="Djahanschiri B."/>
            <person name="Grundmann F."/>
            <person name="Kronenwerth M."/>
            <person name="Shi Y.M."/>
            <person name="Simonyi S."/>
            <person name="Grun P."/>
            <person name="Shapiro-Ilan D."/>
            <person name="Pidot S.J."/>
            <person name="Stinear T.P."/>
            <person name="Ebersberger I."/>
            <person name="Bode H.B."/>
        </authorList>
    </citation>
    <scope>NUCLEOTIDE SEQUENCE [LARGE SCALE GENOMIC DNA]</scope>
    <source>
        <strain evidence="4 6">DSM 16337</strain>
    </source>
</reference>
<evidence type="ECO:0000313" key="7">
    <source>
        <dbReference type="Proteomes" id="UP000283568"/>
    </source>
</evidence>
<reference evidence="5 7" key="2">
    <citation type="submission" date="2018-09" db="EMBL/GenBank/DDBJ databases">
        <title>Genomic Encyclopedia of Archaeal and Bacterial Type Strains, Phase II (KMG-II): from individual species to whole genera.</title>
        <authorList>
            <person name="Goeker M."/>
        </authorList>
    </citation>
    <scope>NUCLEOTIDE SEQUENCE [LARGE SCALE GENOMIC DNA]</scope>
    <source>
        <strain evidence="5 7">DSM 16337</strain>
    </source>
</reference>
<keyword evidence="2" id="KW-0812">Transmembrane</keyword>
<dbReference type="Gene3D" id="3.10.310.50">
    <property type="match status" value="1"/>
</dbReference>
<evidence type="ECO:0000259" key="3">
    <source>
        <dbReference type="Pfam" id="PF04536"/>
    </source>
</evidence>
<proteinExistence type="predicted"/>
<dbReference type="EMBL" id="RAQI01000001">
    <property type="protein sequence ID" value="RKE93385.1"/>
    <property type="molecule type" value="Genomic_DNA"/>
</dbReference>
<protein>
    <recommendedName>
        <fullName evidence="3">TPM domain-containing protein</fullName>
    </recommendedName>
</protein>
<evidence type="ECO:0000313" key="6">
    <source>
        <dbReference type="Proteomes" id="UP000225605"/>
    </source>
</evidence>
<feature type="domain" description="TPM" evidence="3">
    <location>
        <begin position="64"/>
        <end position="186"/>
    </location>
</feature>
<sequence>MLIISHIPKDGCNARIIQPKISCISIIKHFFILFLLLIGISNVSAGEIKQETITVDVPALSKRVADISKVLTKEENQRLTRQLKKLQSEEKVQMAVLIIPTIGSDTIEKFSSRVFDKWKLGNKESNDGILFLIASDDHKMRIAVGSGLERKLTDGKIARILREEVKPAFKENAYFEGISNAINSVDTLLKLSKQTGIDEEITKVTSAFSEEGGGTFSKISGKDIAALLFFWLISLFLLPMKVFREGHWFKRFLKCALTIAAGTYLLTLVGLFSSIPAEFYLLILLLPVILVFLVISTVWSLLKNLFSGLFGGLFGGSGSERPESGGDDSFSGGGGSNDGGGASGDW</sequence>
<evidence type="ECO:0000256" key="2">
    <source>
        <dbReference type="SAM" id="Phobius"/>
    </source>
</evidence>
<keyword evidence="2" id="KW-0472">Membrane</keyword>
<dbReference type="InterPro" id="IPR007621">
    <property type="entry name" value="TPM_dom"/>
</dbReference>
<accession>A0A2D0ING2</accession>
<organism evidence="4 6">
    <name type="scientific">Xenorhabdus ehlersii</name>
    <dbReference type="NCBI Taxonomy" id="290111"/>
    <lineage>
        <taxon>Bacteria</taxon>
        <taxon>Pseudomonadati</taxon>
        <taxon>Pseudomonadota</taxon>
        <taxon>Gammaproteobacteria</taxon>
        <taxon>Enterobacterales</taxon>
        <taxon>Morganellaceae</taxon>
        <taxon>Xenorhabdus</taxon>
    </lineage>
</organism>
<keyword evidence="2" id="KW-1133">Transmembrane helix</keyword>
<name>A0A2D0ING2_9GAMM</name>
<dbReference type="Pfam" id="PF04536">
    <property type="entry name" value="TPM_phosphatase"/>
    <property type="match status" value="1"/>
</dbReference>
<dbReference type="Proteomes" id="UP000225605">
    <property type="component" value="Unassembled WGS sequence"/>
</dbReference>
<feature type="transmembrane region" description="Helical" evidence="2">
    <location>
        <begin position="224"/>
        <end position="243"/>
    </location>
</feature>
<feature type="compositionally biased region" description="Gly residues" evidence="1">
    <location>
        <begin position="331"/>
        <end position="346"/>
    </location>
</feature>
<feature type="transmembrane region" description="Helical" evidence="2">
    <location>
        <begin position="255"/>
        <end position="273"/>
    </location>
</feature>
<evidence type="ECO:0000313" key="5">
    <source>
        <dbReference type="EMBL" id="RKE93385.1"/>
    </source>
</evidence>
<evidence type="ECO:0000313" key="4">
    <source>
        <dbReference type="EMBL" id="PHM23350.1"/>
    </source>
</evidence>
<feature type="transmembrane region" description="Helical" evidence="2">
    <location>
        <begin position="279"/>
        <end position="302"/>
    </location>
</feature>
<feature type="transmembrane region" description="Helical" evidence="2">
    <location>
        <begin position="21"/>
        <end position="40"/>
    </location>
</feature>
<keyword evidence="7" id="KW-1185">Reference proteome</keyword>
<dbReference type="PANTHER" id="PTHR30373">
    <property type="entry name" value="UPF0603 PROTEIN YGCG"/>
    <property type="match status" value="1"/>
</dbReference>
<dbReference type="AlphaFoldDB" id="A0A2D0ING2"/>
<feature type="region of interest" description="Disordered" evidence="1">
    <location>
        <begin position="319"/>
        <end position="346"/>
    </location>
</feature>
<comment type="caution">
    <text evidence="4">The sequence shown here is derived from an EMBL/GenBank/DDBJ whole genome shotgun (WGS) entry which is preliminary data.</text>
</comment>
<dbReference type="Proteomes" id="UP000283568">
    <property type="component" value="Unassembled WGS sequence"/>
</dbReference>
<evidence type="ECO:0000256" key="1">
    <source>
        <dbReference type="SAM" id="MobiDB-lite"/>
    </source>
</evidence>
<dbReference type="EMBL" id="NIBT01000015">
    <property type="protein sequence ID" value="PHM23350.1"/>
    <property type="molecule type" value="Genomic_DNA"/>
</dbReference>
<dbReference type="PANTHER" id="PTHR30373:SF2">
    <property type="entry name" value="UPF0603 PROTEIN YGCG"/>
    <property type="match status" value="1"/>
</dbReference>
<gene>
    <name evidence="5" type="ORF">BDE27_1123</name>
    <name evidence="4" type="ORF">Xehl_02879</name>
</gene>